<evidence type="ECO:0000259" key="16">
    <source>
        <dbReference type="Pfam" id="PF20519"/>
    </source>
</evidence>
<dbReference type="EMBL" id="AMQM01003870">
    <property type="status" value="NOT_ANNOTATED_CDS"/>
    <property type="molecule type" value="Genomic_DNA"/>
</dbReference>
<protein>
    <submittedName>
        <fullName evidence="17 18">Uncharacterized protein</fullName>
    </submittedName>
</protein>
<evidence type="ECO:0000313" key="17">
    <source>
        <dbReference type="EMBL" id="ESO05739.1"/>
    </source>
</evidence>
<evidence type="ECO:0000256" key="8">
    <source>
        <dbReference type="ARBA" id="ARBA00023065"/>
    </source>
</evidence>
<dbReference type="FunFam" id="1.10.287.70:FF:000055">
    <property type="entry name" value="Polycystic kidney disease 2-like 1"/>
    <property type="match status" value="1"/>
</dbReference>
<reference evidence="18" key="3">
    <citation type="submission" date="2015-06" db="UniProtKB">
        <authorList>
            <consortium name="EnsemblMetazoa"/>
        </authorList>
    </citation>
    <scope>IDENTIFICATION</scope>
</reference>
<dbReference type="Gene3D" id="1.20.120.350">
    <property type="entry name" value="Voltage-gated potassium channels. Chain C"/>
    <property type="match status" value="1"/>
</dbReference>
<dbReference type="InterPro" id="IPR046791">
    <property type="entry name" value="Polycystin_dom"/>
</dbReference>
<evidence type="ECO:0000256" key="5">
    <source>
        <dbReference type="ARBA" id="ARBA00022692"/>
    </source>
</evidence>
<dbReference type="PRINTS" id="PR01433">
    <property type="entry name" value="POLYCYSTIN2"/>
</dbReference>
<evidence type="ECO:0000256" key="9">
    <source>
        <dbReference type="ARBA" id="ARBA00023136"/>
    </source>
</evidence>
<feature type="transmembrane region" description="Helical" evidence="14">
    <location>
        <begin position="328"/>
        <end position="347"/>
    </location>
</feature>
<dbReference type="PANTHER" id="PTHR10877">
    <property type="entry name" value="POLYCYSTIN FAMILY MEMBER"/>
    <property type="match status" value="1"/>
</dbReference>
<feature type="transmembrane region" description="Helical" evidence="14">
    <location>
        <begin position="264"/>
        <end position="286"/>
    </location>
</feature>
<feature type="domain" description="Polycystin cation channel PKD1/PKD2" evidence="15">
    <location>
        <begin position="130"/>
        <end position="354"/>
    </location>
</feature>
<evidence type="ECO:0000256" key="12">
    <source>
        <dbReference type="ARBA" id="ARBA00023273"/>
    </source>
</evidence>
<feature type="transmembrane region" description="Helical" evidence="14">
    <location>
        <begin position="298"/>
        <end position="316"/>
    </location>
</feature>
<evidence type="ECO:0000256" key="14">
    <source>
        <dbReference type="SAM" id="Phobius"/>
    </source>
</evidence>
<dbReference type="SUPFAM" id="SSF81324">
    <property type="entry name" value="Voltage-gated potassium channels"/>
    <property type="match status" value="1"/>
</dbReference>
<dbReference type="eggNOG" id="KOG3599">
    <property type="taxonomic scope" value="Eukaryota"/>
</dbReference>
<dbReference type="InterPro" id="IPR003915">
    <property type="entry name" value="PKD_2"/>
</dbReference>
<dbReference type="InParanoid" id="T1F486"/>
<dbReference type="AlphaFoldDB" id="T1F486"/>
<comment type="subcellular location">
    <subcellularLocation>
        <location evidence="1">Cell projection</location>
        <location evidence="1">Cilium membrane</location>
        <topology evidence="1">Multi-pass membrane protein</topology>
    </subcellularLocation>
</comment>
<dbReference type="GO" id="GO:0005509">
    <property type="term" value="F:calcium ion binding"/>
    <property type="evidence" value="ECO:0007669"/>
    <property type="project" value="InterPro"/>
</dbReference>
<evidence type="ECO:0000256" key="1">
    <source>
        <dbReference type="ARBA" id="ARBA00004272"/>
    </source>
</evidence>
<keyword evidence="8" id="KW-0406">Ion transport</keyword>
<proteinExistence type="inferred from homology"/>
<feature type="transmembrane region" description="Helical" evidence="14">
    <location>
        <begin position="175"/>
        <end position="196"/>
    </location>
</feature>
<dbReference type="HOGENOM" id="CLU_012097_1_0_1"/>
<evidence type="ECO:0000256" key="11">
    <source>
        <dbReference type="ARBA" id="ARBA00023180"/>
    </source>
</evidence>
<dbReference type="GO" id="GO:0050982">
    <property type="term" value="P:detection of mechanical stimulus"/>
    <property type="evidence" value="ECO:0000318"/>
    <property type="project" value="GO_Central"/>
</dbReference>
<dbReference type="Proteomes" id="UP000015101">
    <property type="component" value="Unassembled WGS sequence"/>
</dbReference>
<keyword evidence="19" id="KW-1185">Reference proteome</keyword>
<evidence type="ECO:0000256" key="4">
    <source>
        <dbReference type="ARBA" id="ARBA00022475"/>
    </source>
</evidence>
<keyword evidence="3" id="KW-0813">Transport</keyword>
<evidence type="ECO:0000256" key="10">
    <source>
        <dbReference type="ARBA" id="ARBA00023157"/>
    </source>
</evidence>
<dbReference type="Gene3D" id="1.10.287.70">
    <property type="match status" value="1"/>
</dbReference>
<sequence>MHVIRIKVLKISIVSISFSPIFQYRFKKFRRWTYSSEKTLKGSGMTAVVNSYDGGGYYIDLNTTMNSSQIIINNLKNNLWIDRGTRAVFIDFTVYNANINLFCTVKLIAELPPTGGIVPSYVIRPVKLVRYNTIGDFVVLASEIIFCIFVIYYIVEEILEIKKLRCSYFKEFWNVLDIVVLLISICCIGFNIYCFLEVRKILDKVSTNPNVYVDFDFISYWQVVFNAATAIMVFFAWIKIFKYISFNKSMSQLSSTLGASAKDLGGFAIMFFIIFLAFAQLGYLMFGTQAVDFSTYSYSIFTLFRIILGDFNFQALQQANRVLGPIYFILYVFFVFFVLLNMFLAIINDTYSEVKAELADQPNDIDVAGYFKQVSKNRISVLHIRLLLCFNK</sequence>
<gene>
    <name evidence="18" type="primary">20203635</name>
    <name evidence="17" type="ORF">HELRODRAFT_171406</name>
</gene>
<feature type="transmembrane region" description="Helical" evidence="14">
    <location>
        <begin position="217"/>
        <end position="244"/>
    </location>
</feature>
<evidence type="ECO:0000256" key="3">
    <source>
        <dbReference type="ARBA" id="ARBA00022448"/>
    </source>
</evidence>
<evidence type="ECO:0000313" key="19">
    <source>
        <dbReference type="Proteomes" id="UP000015101"/>
    </source>
</evidence>
<keyword evidence="10" id="KW-1015">Disulfide bond</keyword>
<keyword evidence="7" id="KW-0175">Coiled coil</keyword>
<dbReference type="OrthoDB" id="444119at2759"/>
<comment type="similarity">
    <text evidence="2">Belongs to the polycystin family.</text>
</comment>
<dbReference type="CTD" id="20203635"/>
<dbReference type="GeneID" id="20203635"/>
<dbReference type="InterPro" id="IPR013122">
    <property type="entry name" value="PKD1_2_channel"/>
</dbReference>
<dbReference type="Pfam" id="PF20519">
    <property type="entry name" value="Polycystin_dom"/>
    <property type="match status" value="1"/>
</dbReference>
<dbReference type="Pfam" id="PF08016">
    <property type="entry name" value="PKD_channel"/>
    <property type="match status" value="1"/>
</dbReference>
<dbReference type="EMBL" id="KB096325">
    <property type="protein sequence ID" value="ESO05739.1"/>
    <property type="molecule type" value="Genomic_DNA"/>
</dbReference>
<dbReference type="GO" id="GO:0060170">
    <property type="term" value="C:ciliary membrane"/>
    <property type="evidence" value="ECO:0007669"/>
    <property type="project" value="UniProtKB-SubCell"/>
</dbReference>
<reference evidence="19" key="1">
    <citation type="submission" date="2012-12" db="EMBL/GenBank/DDBJ databases">
        <authorList>
            <person name="Hellsten U."/>
            <person name="Grimwood J."/>
            <person name="Chapman J.A."/>
            <person name="Shapiro H."/>
            <person name="Aerts A."/>
            <person name="Otillar R.P."/>
            <person name="Terry A.Y."/>
            <person name="Boore J.L."/>
            <person name="Simakov O."/>
            <person name="Marletaz F."/>
            <person name="Cho S.-J."/>
            <person name="Edsinger-Gonzales E."/>
            <person name="Havlak P."/>
            <person name="Kuo D.-H."/>
            <person name="Larsson T."/>
            <person name="Lv J."/>
            <person name="Arendt D."/>
            <person name="Savage R."/>
            <person name="Osoegawa K."/>
            <person name="de Jong P."/>
            <person name="Lindberg D.R."/>
            <person name="Seaver E.C."/>
            <person name="Weisblat D.A."/>
            <person name="Putnam N.H."/>
            <person name="Grigoriev I.V."/>
            <person name="Rokhsar D.S."/>
        </authorList>
    </citation>
    <scope>NUCLEOTIDE SEQUENCE</scope>
</reference>
<keyword evidence="5 14" id="KW-0812">Transmembrane</keyword>
<dbReference type="InterPro" id="IPR027359">
    <property type="entry name" value="Volt_channel_dom_sf"/>
</dbReference>
<evidence type="ECO:0000256" key="6">
    <source>
        <dbReference type="ARBA" id="ARBA00022989"/>
    </source>
</evidence>
<dbReference type="OMA" id="TFILACE"/>
<keyword evidence="11" id="KW-0325">Glycoprotein</keyword>
<dbReference type="RefSeq" id="XP_009016372.1">
    <property type="nucleotide sequence ID" value="XM_009018124.1"/>
</dbReference>
<evidence type="ECO:0000256" key="7">
    <source>
        <dbReference type="ARBA" id="ARBA00023054"/>
    </source>
</evidence>
<keyword evidence="12" id="KW-0966">Cell projection</keyword>
<organism evidence="18 19">
    <name type="scientific">Helobdella robusta</name>
    <name type="common">Californian leech</name>
    <dbReference type="NCBI Taxonomy" id="6412"/>
    <lineage>
        <taxon>Eukaryota</taxon>
        <taxon>Metazoa</taxon>
        <taxon>Spiralia</taxon>
        <taxon>Lophotrochozoa</taxon>
        <taxon>Annelida</taxon>
        <taxon>Clitellata</taxon>
        <taxon>Hirudinea</taxon>
        <taxon>Rhynchobdellida</taxon>
        <taxon>Glossiphoniidae</taxon>
        <taxon>Helobdella</taxon>
    </lineage>
</organism>
<evidence type="ECO:0000313" key="18">
    <source>
        <dbReference type="EnsemblMetazoa" id="HelroP171406"/>
    </source>
</evidence>
<dbReference type="EnsemblMetazoa" id="HelroT171406">
    <property type="protein sequence ID" value="HelroP171406"/>
    <property type="gene ID" value="HelroG171406"/>
</dbReference>
<evidence type="ECO:0000256" key="2">
    <source>
        <dbReference type="ARBA" id="ARBA00007200"/>
    </source>
</evidence>
<dbReference type="STRING" id="6412.T1F486"/>
<dbReference type="KEGG" id="hro:HELRODRAFT_171406"/>
<feature type="transmembrane region" description="Helical" evidence="14">
    <location>
        <begin position="134"/>
        <end position="155"/>
    </location>
</feature>
<accession>T1F486</accession>
<dbReference type="GO" id="GO:0005262">
    <property type="term" value="F:calcium channel activity"/>
    <property type="evidence" value="ECO:0000318"/>
    <property type="project" value="GO_Central"/>
</dbReference>
<dbReference type="InterPro" id="IPR051223">
    <property type="entry name" value="Polycystin"/>
</dbReference>
<name>T1F486_HELRO</name>
<evidence type="ECO:0000256" key="13">
    <source>
        <dbReference type="ARBA" id="ARBA00023303"/>
    </source>
</evidence>
<dbReference type="GO" id="GO:0016020">
    <property type="term" value="C:membrane"/>
    <property type="evidence" value="ECO:0000318"/>
    <property type="project" value="GO_Central"/>
</dbReference>
<reference evidence="17 19" key="2">
    <citation type="journal article" date="2013" name="Nature">
        <title>Insights into bilaterian evolution from three spiralian genomes.</title>
        <authorList>
            <person name="Simakov O."/>
            <person name="Marletaz F."/>
            <person name="Cho S.J."/>
            <person name="Edsinger-Gonzales E."/>
            <person name="Havlak P."/>
            <person name="Hellsten U."/>
            <person name="Kuo D.H."/>
            <person name="Larsson T."/>
            <person name="Lv J."/>
            <person name="Arendt D."/>
            <person name="Savage R."/>
            <person name="Osoegawa K."/>
            <person name="de Jong P."/>
            <person name="Grimwood J."/>
            <person name="Chapman J.A."/>
            <person name="Shapiro H."/>
            <person name="Aerts A."/>
            <person name="Otillar R.P."/>
            <person name="Terry A.Y."/>
            <person name="Boore J.L."/>
            <person name="Grigoriev I.V."/>
            <person name="Lindberg D.R."/>
            <person name="Seaver E.C."/>
            <person name="Weisblat D.A."/>
            <person name="Putnam N.H."/>
            <person name="Rokhsar D.S."/>
        </authorList>
    </citation>
    <scope>NUCLEOTIDE SEQUENCE</scope>
</reference>
<keyword evidence="4" id="KW-1003">Cell membrane</keyword>
<keyword evidence="13" id="KW-0407">Ion channel</keyword>
<keyword evidence="6 14" id="KW-1133">Transmembrane helix</keyword>
<dbReference type="PANTHER" id="PTHR10877:SF183">
    <property type="entry name" value="AT14535P-RELATED"/>
    <property type="match status" value="1"/>
</dbReference>
<evidence type="ECO:0000259" key="15">
    <source>
        <dbReference type="Pfam" id="PF08016"/>
    </source>
</evidence>
<feature type="domain" description="Polycystin" evidence="16">
    <location>
        <begin position="30"/>
        <end position="129"/>
    </location>
</feature>
<keyword evidence="9 14" id="KW-0472">Membrane</keyword>